<reference evidence="5 10" key="2">
    <citation type="submission" date="2015-03" db="EMBL/GenBank/DDBJ databases">
        <authorList>
            <person name="Murphy D."/>
        </authorList>
    </citation>
    <scope>NUCLEOTIDE SEQUENCE [LARGE SCALE GENOMIC DNA]</scope>
    <source>
        <strain evidence="5 10">IP26249</strain>
    </source>
</reference>
<organism evidence="5 10">
    <name type="scientific">Yersinia enterocolitica</name>
    <dbReference type="NCBI Taxonomy" id="630"/>
    <lineage>
        <taxon>Bacteria</taxon>
        <taxon>Pseudomonadati</taxon>
        <taxon>Pseudomonadota</taxon>
        <taxon>Gammaproteobacteria</taxon>
        <taxon>Enterobacterales</taxon>
        <taxon>Yersiniaceae</taxon>
        <taxon>Yersinia</taxon>
    </lineage>
</organism>
<evidence type="ECO:0000256" key="3">
    <source>
        <dbReference type="ARBA" id="ARBA00023163"/>
    </source>
</evidence>
<dbReference type="PATRIC" id="fig|630.128.peg.2184"/>
<evidence type="ECO:0000313" key="11">
    <source>
        <dbReference type="Proteomes" id="UP000595309"/>
    </source>
</evidence>
<dbReference type="RefSeq" id="WP_005165550.1">
    <property type="nucleotide sequence ID" value="NZ_CAKODN010000005.1"/>
</dbReference>
<dbReference type="InterPro" id="IPR011008">
    <property type="entry name" value="Dimeric_a/b-barrel"/>
</dbReference>
<dbReference type="Gene3D" id="3.30.70.920">
    <property type="match status" value="1"/>
</dbReference>
<dbReference type="PROSITE" id="PS50956">
    <property type="entry name" value="HTH_ASNC_2"/>
    <property type="match status" value="1"/>
</dbReference>
<evidence type="ECO:0000259" key="4">
    <source>
        <dbReference type="PROSITE" id="PS50956"/>
    </source>
</evidence>
<dbReference type="GO" id="GO:0005829">
    <property type="term" value="C:cytosol"/>
    <property type="evidence" value="ECO:0007669"/>
    <property type="project" value="TreeGrafter"/>
</dbReference>
<accession>A0A0E1NCP2</accession>
<sequence length="151" mass="17411">MEKKPRLDRIDKKILEILSQDGRISYQKLSEQVNLTARPCLERVRLLERAGIIRGYSAIIELPEPEHAFVIQAQIALADHGHSQAAFEQEVRKTPEVLDCWLVGGSFDFLVRIGCRNMEHYRLLADTWLTSKKFRVDKIVTITELQAIKRA</sequence>
<evidence type="ECO:0000256" key="1">
    <source>
        <dbReference type="ARBA" id="ARBA00023015"/>
    </source>
</evidence>
<proteinExistence type="predicted"/>
<dbReference type="GeneID" id="93972364"/>
<gene>
    <name evidence="5" type="primary">lrp_3</name>
    <name evidence="6" type="ORF">ERS137939_03090</name>
    <name evidence="5" type="ORF">ERS137941_02649</name>
    <name evidence="8" type="ORF">I6I39_18350</name>
    <name evidence="7" type="ORF">RSF11_000930</name>
</gene>
<evidence type="ECO:0000313" key="7">
    <source>
        <dbReference type="EMBL" id="ELI8101250.1"/>
    </source>
</evidence>
<dbReference type="InterPro" id="IPR019887">
    <property type="entry name" value="Tscrpt_reg_AsnC/Lrp_C"/>
</dbReference>
<dbReference type="GO" id="GO:0043565">
    <property type="term" value="F:sequence-specific DNA binding"/>
    <property type="evidence" value="ECO:0007669"/>
    <property type="project" value="InterPro"/>
</dbReference>
<dbReference type="Proteomes" id="UP000048841">
    <property type="component" value="Unassembled WGS sequence"/>
</dbReference>
<evidence type="ECO:0000313" key="9">
    <source>
        <dbReference type="Proteomes" id="UP000041356"/>
    </source>
</evidence>
<dbReference type="EMBL" id="CPZF01000008">
    <property type="protein sequence ID" value="CNG04405.1"/>
    <property type="molecule type" value="Genomic_DNA"/>
</dbReference>
<dbReference type="Gene3D" id="1.10.10.10">
    <property type="entry name" value="Winged helix-like DNA-binding domain superfamily/Winged helix DNA-binding domain"/>
    <property type="match status" value="1"/>
</dbReference>
<keyword evidence="2" id="KW-0238">DNA-binding</keyword>
<dbReference type="PANTHER" id="PTHR30154:SF34">
    <property type="entry name" value="TRANSCRIPTIONAL REGULATOR AZLB"/>
    <property type="match status" value="1"/>
</dbReference>
<reference evidence="7" key="4">
    <citation type="submission" date="2023-02" db="EMBL/GenBank/DDBJ databases">
        <authorList>
            <person name="Ashton P.M."/>
            <person name="Dallman T."/>
            <person name="Nair S."/>
            <person name="De Pinna E."/>
            <person name="Peters T."/>
            <person name="Grant K."/>
        </authorList>
    </citation>
    <scope>NUCLEOTIDE SEQUENCE</scope>
    <source>
        <strain evidence="7">01103883</strain>
    </source>
</reference>
<evidence type="ECO:0000313" key="6">
    <source>
        <dbReference type="EMBL" id="CNG04405.1"/>
    </source>
</evidence>
<dbReference type="Proteomes" id="UP000041356">
    <property type="component" value="Unassembled WGS sequence"/>
</dbReference>
<evidence type="ECO:0000313" key="10">
    <source>
        <dbReference type="Proteomes" id="UP000048841"/>
    </source>
</evidence>
<dbReference type="Pfam" id="PF13412">
    <property type="entry name" value="HTH_24"/>
    <property type="match status" value="1"/>
</dbReference>
<dbReference type="OMA" id="MEHYRVL"/>
<dbReference type="SMART" id="SM00344">
    <property type="entry name" value="HTH_ASNC"/>
    <property type="match status" value="1"/>
</dbReference>
<dbReference type="InterPro" id="IPR036390">
    <property type="entry name" value="WH_DNA-bd_sf"/>
</dbReference>
<reference evidence="6 9" key="1">
    <citation type="submission" date="2015-03" db="EMBL/GenBank/DDBJ databases">
        <authorList>
            <consortium name="Pathogen Informatics"/>
            <person name="Murphy D."/>
        </authorList>
    </citation>
    <scope>NUCLEOTIDE SEQUENCE [LARGE SCALE GENOMIC DNA]</scope>
    <source>
        <strain evidence="6 9">IP27818</strain>
    </source>
</reference>
<dbReference type="EMBL" id="ABNAVX010000003">
    <property type="protein sequence ID" value="ELI8101250.1"/>
    <property type="molecule type" value="Genomic_DNA"/>
</dbReference>
<dbReference type="InterPro" id="IPR019888">
    <property type="entry name" value="Tscrpt_reg_AsnC-like"/>
</dbReference>
<dbReference type="KEGG" id="yet:CH48_3780"/>
<dbReference type="PRINTS" id="PR00033">
    <property type="entry name" value="HTHASNC"/>
</dbReference>
<dbReference type="Pfam" id="PF01037">
    <property type="entry name" value="AsnC_trans_reg"/>
    <property type="match status" value="1"/>
</dbReference>
<evidence type="ECO:0000313" key="5">
    <source>
        <dbReference type="EMBL" id="CFQ66118.1"/>
    </source>
</evidence>
<feature type="domain" description="HTH asnC-type" evidence="4">
    <location>
        <begin position="7"/>
        <end position="83"/>
    </location>
</feature>
<dbReference type="InterPro" id="IPR000485">
    <property type="entry name" value="AsnC-type_HTH_dom"/>
</dbReference>
<dbReference type="AlphaFoldDB" id="A0A0E1NCP2"/>
<name>A0A0E1NCP2_YEREN</name>
<dbReference type="EMBL" id="CP068146">
    <property type="protein sequence ID" value="QQU46844.1"/>
    <property type="molecule type" value="Genomic_DNA"/>
</dbReference>
<dbReference type="Proteomes" id="UP000595309">
    <property type="component" value="Chromosome"/>
</dbReference>
<dbReference type="KEGG" id="yef:FORC2_2067"/>
<dbReference type="Proteomes" id="UP001182355">
    <property type="component" value="Unassembled WGS sequence"/>
</dbReference>
<dbReference type="GO" id="GO:0043200">
    <property type="term" value="P:response to amino acid"/>
    <property type="evidence" value="ECO:0007669"/>
    <property type="project" value="TreeGrafter"/>
</dbReference>
<dbReference type="PANTHER" id="PTHR30154">
    <property type="entry name" value="LEUCINE-RESPONSIVE REGULATORY PROTEIN"/>
    <property type="match status" value="1"/>
</dbReference>
<evidence type="ECO:0000313" key="8">
    <source>
        <dbReference type="EMBL" id="QQU46844.1"/>
    </source>
</evidence>
<dbReference type="EMBL" id="CGBR01000018">
    <property type="protein sequence ID" value="CFQ66118.1"/>
    <property type="molecule type" value="Genomic_DNA"/>
</dbReference>
<dbReference type="SUPFAM" id="SSF54909">
    <property type="entry name" value="Dimeric alpha+beta barrel"/>
    <property type="match status" value="1"/>
</dbReference>
<reference evidence="8 11" key="3">
    <citation type="submission" date="2021-01" db="EMBL/GenBank/DDBJ databases">
        <title>FDA dAtabase for Regulatory Grade micrObial Sequences (FDA-ARGOS): Supporting development and validation of Infectious Disease Dx tests.</title>
        <authorList>
            <person name="Blissenbach B."/>
            <person name="Krut O."/>
            <person name="Tallon L."/>
            <person name="Sadzewicz L."/>
            <person name="Zhao X."/>
            <person name="Boylan J."/>
            <person name="Ott S."/>
            <person name="Bowen H."/>
            <person name="Vavikolanu K."/>
            <person name="Mehta A."/>
            <person name="Aluvathingal J."/>
            <person name="Nadendla S."/>
            <person name="Yan Y."/>
            <person name="Sichtig H."/>
        </authorList>
    </citation>
    <scope>NUCLEOTIDE SEQUENCE [LARGE SCALE GENOMIC DNA]</scope>
    <source>
        <strain evidence="8 11">FDAARGOS_1082</strain>
    </source>
</reference>
<dbReference type="InterPro" id="IPR036388">
    <property type="entry name" value="WH-like_DNA-bd_sf"/>
</dbReference>
<dbReference type="SUPFAM" id="SSF46785">
    <property type="entry name" value="Winged helix' DNA-binding domain"/>
    <property type="match status" value="1"/>
</dbReference>
<keyword evidence="3" id="KW-0804">Transcription</keyword>
<evidence type="ECO:0000256" key="2">
    <source>
        <dbReference type="ARBA" id="ARBA00023125"/>
    </source>
</evidence>
<protein>
    <submittedName>
        <fullName evidence="5">Leucine-responsive regulatory protein</fullName>
    </submittedName>
    <submittedName>
        <fullName evidence="7">Lrp/AsnC family transcriptional regulator</fullName>
    </submittedName>
</protein>
<keyword evidence="1" id="KW-0805">Transcription regulation</keyword>